<evidence type="ECO:0000256" key="6">
    <source>
        <dbReference type="ARBA" id="ARBA00023304"/>
    </source>
</evidence>
<comment type="catalytic activity">
    <reaction evidence="7 8">
        <text>2 pyruvate + H(+) = (2S)-2-acetolactate + CO2</text>
        <dbReference type="Rhea" id="RHEA:25249"/>
        <dbReference type="ChEBI" id="CHEBI:15361"/>
        <dbReference type="ChEBI" id="CHEBI:15378"/>
        <dbReference type="ChEBI" id="CHEBI:16526"/>
        <dbReference type="ChEBI" id="CHEBI:58476"/>
        <dbReference type="EC" id="2.2.1.6"/>
    </reaction>
</comment>
<dbReference type="InterPro" id="IPR002912">
    <property type="entry name" value="ACT_dom"/>
</dbReference>
<dbReference type="InterPro" id="IPR004789">
    <property type="entry name" value="Acetalactate_synth_ssu"/>
</dbReference>
<dbReference type="FunFam" id="3.30.70.260:FF:000001">
    <property type="entry name" value="Acetolactate synthase, small subunit"/>
    <property type="match status" value="1"/>
</dbReference>
<evidence type="ECO:0000259" key="9">
    <source>
        <dbReference type="PROSITE" id="PS51671"/>
    </source>
</evidence>
<name>A0A0V8RRT6_9ACTO</name>
<feature type="domain" description="ACT" evidence="9">
    <location>
        <begin position="6"/>
        <end position="80"/>
    </location>
</feature>
<dbReference type="InterPro" id="IPR045865">
    <property type="entry name" value="ACT-like_dom_sf"/>
</dbReference>
<evidence type="ECO:0000256" key="3">
    <source>
        <dbReference type="ARBA" id="ARBA00006341"/>
    </source>
</evidence>
<evidence type="ECO:0000313" key="15">
    <source>
        <dbReference type="Proteomes" id="UP000424490"/>
    </source>
</evidence>
<dbReference type="EC" id="2.2.1.6" evidence="8"/>
<dbReference type="OrthoDB" id="9787365at2"/>
<reference evidence="11 14" key="2">
    <citation type="submission" date="2017-12" db="EMBL/GenBank/DDBJ databases">
        <title>Phylogenetic diversity of female urinary microbiome.</title>
        <authorList>
            <person name="Thomas-White K."/>
            <person name="Wolfe A.J."/>
        </authorList>
    </citation>
    <scope>NUCLEOTIDE SEQUENCE [LARGE SCALE GENOMIC DNA]</scope>
    <source>
        <strain evidence="11 14">UMB0018</strain>
    </source>
</reference>
<keyword evidence="8 12" id="KW-0808">Transferase</keyword>
<dbReference type="EMBL" id="LLVT01000003">
    <property type="protein sequence ID" value="KSW10669.1"/>
    <property type="molecule type" value="Genomic_DNA"/>
</dbReference>
<dbReference type="GO" id="GO:0009099">
    <property type="term" value="P:L-valine biosynthetic process"/>
    <property type="evidence" value="ECO:0007669"/>
    <property type="project" value="UniProtKB-UniRule"/>
</dbReference>
<comment type="subunit">
    <text evidence="4 8">Dimer of large and small chains.</text>
</comment>
<dbReference type="PANTHER" id="PTHR30239:SF0">
    <property type="entry name" value="ACETOLACTATE SYNTHASE SMALL SUBUNIT 1, CHLOROPLASTIC"/>
    <property type="match status" value="1"/>
</dbReference>
<reference evidence="12 15" key="3">
    <citation type="submission" date="2019-11" db="EMBL/GenBank/DDBJ databases">
        <title>FDA dAtabase for Regulatory Grade micrObial Sequences (FDA-ARGOS): Supporting development and validation of Infectious Disease Dx tests.</title>
        <authorList>
            <person name="Stonesifer R."/>
            <person name="Tallon L."/>
            <person name="Sadzewicz L."/>
            <person name="Vavikolanu K."/>
            <person name="Mehta A."/>
            <person name="Aluvathingal J."/>
            <person name="Nadendla S."/>
            <person name="Myers T."/>
            <person name="Yan Y."/>
            <person name="Sichtig H."/>
        </authorList>
    </citation>
    <scope>NUCLEOTIDE SEQUENCE [LARGE SCALE GENOMIC DNA]</scope>
    <source>
        <strain evidence="12 15">FDAARGOS_732</strain>
    </source>
</reference>
<evidence type="ECO:0000313" key="13">
    <source>
        <dbReference type="Proteomes" id="UP000054686"/>
    </source>
</evidence>
<organism evidence="10 13">
    <name type="scientific">Schaalia odontolytica</name>
    <dbReference type="NCBI Taxonomy" id="1660"/>
    <lineage>
        <taxon>Bacteria</taxon>
        <taxon>Bacillati</taxon>
        <taxon>Actinomycetota</taxon>
        <taxon>Actinomycetes</taxon>
        <taxon>Actinomycetales</taxon>
        <taxon>Actinomycetaceae</taxon>
        <taxon>Schaalia</taxon>
    </lineage>
</organism>
<dbReference type="Pfam" id="PF22629">
    <property type="entry name" value="ACT_AHAS_ss"/>
    <property type="match status" value="1"/>
</dbReference>
<dbReference type="InterPro" id="IPR054480">
    <property type="entry name" value="AHAS_small-like_ACT"/>
</dbReference>
<evidence type="ECO:0000256" key="5">
    <source>
        <dbReference type="ARBA" id="ARBA00022605"/>
    </source>
</evidence>
<dbReference type="NCBIfam" id="TIGR00119">
    <property type="entry name" value="acolac_sm"/>
    <property type="match status" value="1"/>
</dbReference>
<proteinExistence type="inferred from homology"/>
<dbReference type="Pfam" id="PF10369">
    <property type="entry name" value="ALS_ss_C"/>
    <property type="match status" value="1"/>
</dbReference>
<dbReference type="Proteomes" id="UP000054686">
    <property type="component" value="Unassembled WGS sequence"/>
</dbReference>
<dbReference type="Proteomes" id="UP000424490">
    <property type="component" value="Chromosome"/>
</dbReference>
<dbReference type="GO" id="GO:0009097">
    <property type="term" value="P:isoleucine biosynthetic process"/>
    <property type="evidence" value="ECO:0007669"/>
    <property type="project" value="UniProtKB-UniRule"/>
</dbReference>
<accession>A0A0V8RRT6</accession>
<dbReference type="PANTHER" id="PTHR30239">
    <property type="entry name" value="ACETOLACTATE SYNTHASE SMALL SUBUNIT"/>
    <property type="match status" value="1"/>
</dbReference>
<dbReference type="GO" id="GO:1990610">
    <property type="term" value="F:acetolactate synthase regulator activity"/>
    <property type="evidence" value="ECO:0007669"/>
    <property type="project" value="UniProtKB-UniRule"/>
</dbReference>
<dbReference type="CDD" id="cd04878">
    <property type="entry name" value="ACT_AHAS"/>
    <property type="match status" value="1"/>
</dbReference>
<comment type="similarity">
    <text evidence="3 8">Belongs to the acetolactate synthase small subunit family.</text>
</comment>
<dbReference type="Gene3D" id="3.30.70.260">
    <property type="match status" value="1"/>
</dbReference>
<sequence length="170" mass="18832">MTNRHTLAVLVENKPGVLTRVAALFARRAFNIKSLTVGETEHPEISRMTIIVDADSAPIEQVVKQLNKLINVLKVVELEPEDSVERRLLMMKVQADETRRTSVLQIVDLFRAHVVDVQPESVVIESIGSLSKLEALLRALEPYGVTELVQSGAVAIGRGSRSITDQLKEK</sequence>
<gene>
    <name evidence="12" type="primary">ilvN</name>
    <name evidence="10" type="ORF">APY09_09245</name>
    <name evidence="11" type="ORF">CYJ22_05030</name>
    <name evidence="12" type="ORF">FOC40_04575</name>
</gene>
<dbReference type="EMBL" id="CP046315">
    <property type="protein sequence ID" value="QGS10750.1"/>
    <property type="molecule type" value="Genomic_DNA"/>
</dbReference>
<dbReference type="UniPathway" id="UPA00049">
    <property type="reaction ID" value="UER00059"/>
</dbReference>
<keyword evidence="6 8" id="KW-0100">Branched-chain amino acid biosynthesis</keyword>
<dbReference type="SUPFAM" id="SSF55021">
    <property type="entry name" value="ACT-like"/>
    <property type="match status" value="2"/>
</dbReference>
<dbReference type="EMBL" id="PKKM01000006">
    <property type="protein sequence ID" value="PKY64440.1"/>
    <property type="molecule type" value="Genomic_DNA"/>
</dbReference>
<keyword evidence="5 8" id="KW-0028">Amino-acid biosynthesis</keyword>
<reference evidence="10 13" key="1">
    <citation type="submission" date="2015-10" db="EMBL/GenBank/DDBJ databases">
        <title>Draft Genome of Actinomyces odontolyticus subsp. actinosynbacter strain XH001.</title>
        <authorList>
            <person name="Mclean J.S."/>
            <person name="He X."/>
        </authorList>
    </citation>
    <scope>NUCLEOTIDE SEQUENCE [LARGE SCALE GENOMIC DNA]</scope>
    <source>
        <strain evidence="10 13">XH001</strain>
    </source>
</reference>
<evidence type="ECO:0000313" key="12">
    <source>
        <dbReference type="EMBL" id="QGS10750.1"/>
    </source>
</evidence>
<evidence type="ECO:0000256" key="7">
    <source>
        <dbReference type="ARBA" id="ARBA00048670"/>
    </source>
</evidence>
<evidence type="ECO:0000256" key="4">
    <source>
        <dbReference type="ARBA" id="ARBA00011744"/>
    </source>
</evidence>
<dbReference type="Gene3D" id="3.30.70.1150">
    <property type="entry name" value="ACT-like. Chain A, domain 2"/>
    <property type="match status" value="1"/>
</dbReference>
<evidence type="ECO:0000256" key="8">
    <source>
        <dbReference type="RuleBase" id="RU368092"/>
    </source>
</evidence>
<comment type="function">
    <text evidence="8">Catalyzes the conversion of 2 pyruvate molecules into acetolactate in the first common step of the biosynthetic pathway of the branched-amino acids such as leucine, isoleucine, and valine.</text>
</comment>
<evidence type="ECO:0000313" key="10">
    <source>
        <dbReference type="EMBL" id="KSW10669.1"/>
    </source>
</evidence>
<comment type="pathway">
    <text evidence="1 8">Amino-acid biosynthesis; L-isoleucine biosynthesis; L-isoleucine from 2-oxobutanoate: step 1/4.</text>
</comment>
<dbReference type="GO" id="GO:0005829">
    <property type="term" value="C:cytosol"/>
    <property type="evidence" value="ECO:0007669"/>
    <property type="project" value="TreeGrafter"/>
</dbReference>
<dbReference type="PROSITE" id="PS51671">
    <property type="entry name" value="ACT"/>
    <property type="match status" value="1"/>
</dbReference>
<dbReference type="AlphaFoldDB" id="A0A0V8RRT6"/>
<dbReference type="RefSeq" id="WP_003792759.1">
    <property type="nucleotide sequence ID" value="NZ_CP040006.1"/>
</dbReference>
<dbReference type="GO" id="GO:0003984">
    <property type="term" value="F:acetolactate synthase activity"/>
    <property type="evidence" value="ECO:0007669"/>
    <property type="project" value="UniProtKB-UniRule"/>
</dbReference>
<comment type="pathway">
    <text evidence="2 8">Amino-acid biosynthesis; L-valine biosynthesis; L-valine from pyruvate: step 1/4.</text>
</comment>
<dbReference type="Proteomes" id="UP000234198">
    <property type="component" value="Unassembled WGS sequence"/>
</dbReference>
<dbReference type="InterPro" id="IPR027271">
    <property type="entry name" value="Acetolactate_synth/TF_NikR_C"/>
</dbReference>
<protein>
    <recommendedName>
        <fullName evidence="8">Acetolactate synthase small subunit</fullName>
        <shortName evidence="8">AHAS</shortName>
        <shortName evidence="8">ALS</shortName>
        <ecNumber evidence="8">2.2.1.6</ecNumber>
    </recommendedName>
    <alternativeName>
        <fullName evidence="8">Acetohydroxy-acid synthase small subunit</fullName>
    </alternativeName>
</protein>
<dbReference type="InterPro" id="IPR019455">
    <property type="entry name" value="Acetolactate_synth_ssu_C"/>
</dbReference>
<dbReference type="NCBIfam" id="NF008864">
    <property type="entry name" value="PRK11895.1"/>
    <property type="match status" value="1"/>
</dbReference>
<dbReference type="InterPro" id="IPR039557">
    <property type="entry name" value="AHAS_ACT"/>
</dbReference>
<evidence type="ECO:0000313" key="11">
    <source>
        <dbReference type="EMBL" id="PKY64440.1"/>
    </source>
</evidence>
<evidence type="ECO:0000256" key="2">
    <source>
        <dbReference type="ARBA" id="ARBA00005025"/>
    </source>
</evidence>
<evidence type="ECO:0000313" key="14">
    <source>
        <dbReference type="Proteomes" id="UP000234198"/>
    </source>
</evidence>
<evidence type="ECO:0000256" key="1">
    <source>
        <dbReference type="ARBA" id="ARBA00004974"/>
    </source>
</evidence>
<dbReference type="UniPathway" id="UPA00047">
    <property type="reaction ID" value="UER00055"/>
</dbReference>